<protein>
    <submittedName>
        <fullName evidence="1">Uncharacterized protein</fullName>
    </submittedName>
</protein>
<dbReference type="EMBL" id="GBRH01248210">
    <property type="protein sequence ID" value="JAD49685.1"/>
    <property type="molecule type" value="Transcribed_RNA"/>
</dbReference>
<reference evidence="1" key="1">
    <citation type="submission" date="2014-09" db="EMBL/GenBank/DDBJ databases">
        <authorList>
            <person name="Magalhaes I.L.F."/>
            <person name="Oliveira U."/>
            <person name="Santos F.R."/>
            <person name="Vidigal T.H.D.A."/>
            <person name="Brescovit A.D."/>
            <person name="Santos A.J."/>
        </authorList>
    </citation>
    <scope>NUCLEOTIDE SEQUENCE</scope>
    <source>
        <tissue evidence="1">Shoot tissue taken approximately 20 cm above the soil surface</tissue>
    </source>
</reference>
<dbReference type="AlphaFoldDB" id="A0A0A9AL84"/>
<evidence type="ECO:0000313" key="1">
    <source>
        <dbReference type="EMBL" id="JAD49685.1"/>
    </source>
</evidence>
<reference evidence="1" key="2">
    <citation type="journal article" date="2015" name="Data Brief">
        <title>Shoot transcriptome of the giant reed, Arundo donax.</title>
        <authorList>
            <person name="Barrero R.A."/>
            <person name="Guerrero F.D."/>
            <person name="Moolhuijzen P."/>
            <person name="Goolsby J.A."/>
            <person name="Tidwell J."/>
            <person name="Bellgard S.E."/>
            <person name="Bellgard M.I."/>
        </authorList>
    </citation>
    <scope>NUCLEOTIDE SEQUENCE</scope>
    <source>
        <tissue evidence="1">Shoot tissue taken approximately 20 cm above the soil surface</tissue>
    </source>
</reference>
<organism evidence="1">
    <name type="scientific">Arundo donax</name>
    <name type="common">Giant reed</name>
    <name type="synonym">Donax arundinaceus</name>
    <dbReference type="NCBI Taxonomy" id="35708"/>
    <lineage>
        <taxon>Eukaryota</taxon>
        <taxon>Viridiplantae</taxon>
        <taxon>Streptophyta</taxon>
        <taxon>Embryophyta</taxon>
        <taxon>Tracheophyta</taxon>
        <taxon>Spermatophyta</taxon>
        <taxon>Magnoliopsida</taxon>
        <taxon>Liliopsida</taxon>
        <taxon>Poales</taxon>
        <taxon>Poaceae</taxon>
        <taxon>PACMAD clade</taxon>
        <taxon>Arundinoideae</taxon>
        <taxon>Arundineae</taxon>
        <taxon>Arundo</taxon>
    </lineage>
</organism>
<name>A0A0A9AL84_ARUDO</name>
<proteinExistence type="predicted"/>
<accession>A0A0A9AL84</accession>
<sequence>MPYGTNIVKCWICEINELSCAVRLCLVRYVCVGCEMVLLCSCYVL</sequence>